<evidence type="ECO:0000313" key="2">
    <source>
        <dbReference type="EMBL" id="CAG7657970.1"/>
    </source>
</evidence>
<evidence type="ECO:0000256" key="1">
    <source>
        <dbReference type="SAM" id="Phobius"/>
    </source>
</evidence>
<feature type="transmembrane region" description="Helical" evidence="1">
    <location>
        <begin position="42"/>
        <end position="63"/>
    </location>
</feature>
<dbReference type="EMBL" id="CAJVCE010000039">
    <property type="protein sequence ID" value="CAG7657970.1"/>
    <property type="molecule type" value="Genomic_DNA"/>
</dbReference>
<keyword evidence="3" id="KW-1185">Reference proteome</keyword>
<dbReference type="InterPro" id="IPR007404">
    <property type="entry name" value="YdjM-like"/>
</dbReference>
<accession>A0ABM8VTU1</accession>
<evidence type="ECO:0000313" key="3">
    <source>
        <dbReference type="Proteomes" id="UP000730618"/>
    </source>
</evidence>
<reference evidence="2 3" key="1">
    <citation type="submission" date="2021-06" db="EMBL/GenBank/DDBJ databases">
        <authorList>
            <person name="Criscuolo A."/>
        </authorList>
    </citation>
    <scope>NUCLEOTIDE SEQUENCE [LARGE SCALE GENOMIC DNA]</scope>
    <source>
        <strain evidence="3">CIP 111802</strain>
    </source>
</reference>
<proteinExistence type="predicted"/>
<dbReference type="Proteomes" id="UP000730618">
    <property type="component" value="Unassembled WGS sequence"/>
</dbReference>
<name>A0ABM8VTU1_9BACL</name>
<keyword evidence="1" id="KW-1133">Transmembrane helix</keyword>
<gene>
    <name evidence="2" type="ORF">PAECIP111802_06907</name>
</gene>
<organism evidence="2 3">
    <name type="scientific">Paenibacillus allorhizosphaerae</name>
    <dbReference type="NCBI Taxonomy" id="2849866"/>
    <lineage>
        <taxon>Bacteria</taxon>
        <taxon>Bacillati</taxon>
        <taxon>Bacillota</taxon>
        <taxon>Bacilli</taxon>
        <taxon>Bacillales</taxon>
        <taxon>Paenibacillaceae</taxon>
        <taxon>Paenibacillus</taxon>
    </lineage>
</organism>
<protein>
    <submittedName>
        <fullName evidence="2">Uncharacterized protein</fullName>
    </submittedName>
</protein>
<comment type="caution">
    <text evidence="2">The sequence shown here is derived from an EMBL/GenBank/DDBJ whole genome shotgun (WGS) entry which is preliminary data.</text>
</comment>
<dbReference type="Pfam" id="PF04307">
    <property type="entry name" value="YdjM"/>
    <property type="match status" value="1"/>
</dbReference>
<keyword evidence="1" id="KW-0812">Transmembrane</keyword>
<keyword evidence="1" id="KW-0472">Membrane</keyword>
<sequence length="155" mass="17032">MYVMTTTHSMWTVATAALVALLGFMLTRTLRGIVMFLLGSGLIAFGHSLIPWNYVIGSILVICSIVKHRGLTHTLYAANGWPVVLFFASHEQGEALWIAGGLSYLILLLCDILTDRGIQTLPPFKFRLKLQLMSTGTWTGKIVESLCVGLTCVFV</sequence>